<organism evidence="11 12">
    <name type="scientific">Massilia varians</name>
    <dbReference type="NCBI Taxonomy" id="457921"/>
    <lineage>
        <taxon>Bacteria</taxon>
        <taxon>Pseudomonadati</taxon>
        <taxon>Pseudomonadota</taxon>
        <taxon>Betaproteobacteria</taxon>
        <taxon>Burkholderiales</taxon>
        <taxon>Oxalobacteraceae</taxon>
        <taxon>Telluria group</taxon>
        <taxon>Massilia</taxon>
    </lineage>
</organism>
<reference evidence="11" key="1">
    <citation type="submission" date="2022-11" db="EMBL/GenBank/DDBJ databases">
        <title>Isolation and characterization of PLA-degrading bacterium Massilia sp. from Antarctic soil.</title>
        <authorList>
            <person name="Sato K."/>
            <person name="Gomez-Fuentes C."/>
            <person name="Ahmad S.A."/>
            <person name="Zulkharnain A."/>
        </authorList>
    </citation>
    <scope>NUCLEOTIDE SEQUENCE</scope>
    <source>
        <strain evidence="11">N-3</strain>
    </source>
</reference>
<dbReference type="Pfam" id="PF01593">
    <property type="entry name" value="Amino_oxidase"/>
    <property type="match status" value="1"/>
</dbReference>
<evidence type="ECO:0000256" key="8">
    <source>
        <dbReference type="ARBA" id="ARBA00031986"/>
    </source>
</evidence>
<sequence length="517" mass="56949">MSQFTSERIEQGKRAVVIGAGFGGLALAIRLQASGMQVTLLEKRDKPGGRAYVYEDEGFVFDAGPTVITDPSCIEELFTLAGKRLSDYVELLPVAPFYRLCWEDGSHFDYANDQEALDRQIHARNPADVEGYRRFLAYSKAVFDEGYLKLGAVPFLSFRDMIAAGPQLARLQAWRSVYGLVAKFIQDEQLRQAFSFHSLLVGGNPFATSSIYTLIHALERQWGVWFPRGGTGALVRGMVKLFQDIGGRIELNAPVAQIEAAGNRVTGVRVEDGRLFGADAVASNADVVHTYAKLLGQHPRGAQQGAALQKKRFSNSLFVLYFGLDKHHEQLQHHTVCFGPRYRALIKDIFQGQELAEDFSLYLHAPCVTDPSLAPPGCGSHYVLAPVPHLGNAPIDWSVEGPRYRDRIFDYLEERYMPGLRSQLVTSRFFTPVDFRDQLNAHLGSAFSLEPILTQSAWFRPHNRDGELSNLYLVGAGTHPGAGVPGVIGSAKATAGLMLAEAAQSRAPAPAVRELRA</sequence>
<keyword evidence="5 9" id="KW-0125">Carotenoid biosynthesis</keyword>
<dbReference type="PROSITE" id="PS00982">
    <property type="entry name" value="PHYTOENE_DH"/>
    <property type="match status" value="1"/>
</dbReference>
<comment type="cofactor">
    <cofactor evidence="1">
        <name>FAD</name>
        <dbReference type="ChEBI" id="CHEBI:57692"/>
    </cofactor>
</comment>
<evidence type="ECO:0000256" key="4">
    <source>
        <dbReference type="ARBA" id="ARBA00022630"/>
    </source>
</evidence>
<dbReference type="InterPro" id="IPR014105">
    <property type="entry name" value="Carotenoid/retinoid_OxRdtase"/>
</dbReference>
<gene>
    <name evidence="11" type="ORF">MasN3_17900</name>
</gene>
<evidence type="ECO:0000256" key="1">
    <source>
        <dbReference type="ARBA" id="ARBA00001974"/>
    </source>
</evidence>
<proteinExistence type="inferred from homology"/>
<evidence type="ECO:0000313" key="11">
    <source>
        <dbReference type="EMBL" id="BDT58296.1"/>
    </source>
</evidence>
<evidence type="ECO:0000256" key="3">
    <source>
        <dbReference type="ARBA" id="ARBA00006046"/>
    </source>
</evidence>
<evidence type="ECO:0000256" key="6">
    <source>
        <dbReference type="ARBA" id="ARBA00022827"/>
    </source>
</evidence>
<evidence type="ECO:0000256" key="7">
    <source>
        <dbReference type="ARBA" id="ARBA00023002"/>
    </source>
</evidence>
<dbReference type="Proteomes" id="UP001163336">
    <property type="component" value="Chromosome"/>
</dbReference>
<evidence type="ECO:0000259" key="10">
    <source>
        <dbReference type="Pfam" id="PF01593"/>
    </source>
</evidence>
<accession>A0ABN6T7T8</accession>
<dbReference type="PANTHER" id="PTHR43734">
    <property type="entry name" value="PHYTOENE DESATURASE"/>
    <property type="match status" value="1"/>
</dbReference>
<dbReference type="InterPro" id="IPR002937">
    <property type="entry name" value="Amino_oxidase"/>
</dbReference>
<protein>
    <recommendedName>
        <fullName evidence="8">Phytoene dehydrogenase</fullName>
    </recommendedName>
</protein>
<evidence type="ECO:0000313" key="12">
    <source>
        <dbReference type="Proteomes" id="UP001163336"/>
    </source>
</evidence>
<evidence type="ECO:0000256" key="2">
    <source>
        <dbReference type="ARBA" id="ARBA00004829"/>
    </source>
</evidence>
<keyword evidence="6" id="KW-0274">FAD</keyword>
<dbReference type="Gene3D" id="3.50.50.60">
    <property type="entry name" value="FAD/NAD(P)-binding domain"/>
    <property type="match status" value="3"/>
</dbReference>
<dbReference type="RefSeq" id="WP_281913671.1">
    <property type="nucleotide sequence ID" value="NZ_AP026966.1"/>
</dbReference>
<keyword evidence="12" id="KW-1185">Reference proteome</keyword>
<comment type="pathway">
    <text evidence="2 9">Carotenoid biosynthesis.</text>
</comment>
<dbReference type="InterPro" id="IPR008150">
    <property type="entry name" value="Phytoene_DH_bac_CS"/>
</dbReference>
<keyword evidence="7 9" id="KW-0560">Oxidoreductase</keyword>
<name>A0ABN6T7T8_9BURK</name>
<keyword evidence="4" id="KW-0285">Flavoprotein</keyword>
<comment type="similarity">
    <text evidence="3 9">Belongs to the carotenoid/retinoid oxidoreductase family.</text>
</comment>
<evidence type="ECO:0000256" key="5">
    <source>
        <dbReference type="ARBA" id="ARBA00022746"/>
    </source>
</evidence>
<evidence type="ECO:0000256" key="9">
    <source>
        <dbReference type="RuleBase" id="RU362075"/>
    </source>
</evidence>
<dbReference type="NCBIfam" id="TIGR02734">
    <property type="entry name" value="crtI_fam"/>
    <property type="match status" value="1"/>
</dbReference>
<feature type="domain" description="Amine oxidase" evidence="10">
    <location>
        <begin position="23"/>
        <end position="498"/>
    </location>
</feature>
<dbReference type="EMBL" id="AP026966">
    <property type="protein sequence ID" value="BDT58296.1"/>
    <property type="molecule type" value="Genomic_DNA"/>
</dbReference>
<dbReference type="InterPro" id="IPR036188">
    <property type="entry name" value="FAD/NAD-bd_sf"/>
</dbReference>
<dbReference type="SUPFAM" id="SSF51905">
    <property type="entry name" value="FAD/NAD(P)-binding domain"/>
    <property type="match status" value="1"/>
</dbReference>
<dbReference type="PANTHER" id="PTHR43734:SF3">
    <property type="entry name" value="B-CAROTENE KETOLASE"/>
    <property type="match status" value="1"/>
</dbReference>